<dbReference type="EMBL" id="FUEG01000057">
    <property type="protein sequence ID" value="SJL18325.1"/>
    <property type="molecule type" value="Genomic_DNA"/>
</dbReference>
<feature type="compositionally biased region" description="Basic and acidic residues" evidence="1">
    <location>
        <begin position="283"/>
        <end position="294"/>
    </location>
</feature>
<feature type="compositionally biased region" description="Low complexity" evidence="1">
    <location>
        <begin position="222"/>
        <end position="234"/>
    </location>
</feature>
<feature type="compositionally biased region" description="Basic and acidic residues" evidence="1">
    <location>
        <begin position="470"/>
        <end position="519"/>
    </location>
</feature>
<dbReference type="OMA" id="SERYSPN"/>
<keyword evidence="2" id="KW-0812">Transmembrane</keyword>
<protein>
    <submittedName>
        <fullName evidence="3">Uncharacterized protein</fullName>
    </submittedName>
</protein>
<sequence length="529" mass="58430">MTPDELTIAIVSAIGGACLLSLLFSLAILANIDRIRRLLRIEETPAPTLPAHYVIPYVQPRPLVESMGQIHTPAPQRQTTYPATSSDDNLPLPPRNATPSPSNVPRTPPPAYNPEEAEEYGRFLRAVFRSPTPDLPLITIPDSPEAPIRALLPEPDNEAPRPPTPSTVNTFHAPSLPAPFSSESPHTSAHSPTRTATPTTSPTRAPTPPTTEETNQSPNERTTTLSTPTDSTMSGPNSRPSIEPTSGPTVLRPENSDGSTSSSEAGSRDLGIESGWDATSPSPEDHQSPDRDEMQTSGPDFTPTIFERSTPPPREIAYITHAPKQTRNSGPSLTSYSPLHWQRVTDPTSTVSPEFDNFNQDQETFGWADEEDEMETALDYGNYQGYTLASLEHGDYRGYTSAPHFYHQPFPLPDSPTYAGMHYDHLQHHPQRIQGYRPPSYGRYPFAGQNSPPRPGGSNDPPVEPPQPSNEERLQQAKEKLELQDRRLAELKRELADQQAERDAHAELHQFDRKGKQPDRPGPVIPNWR</sequence>
<accession>A0A284SBH0</accession>
<name>A0A284SBH0_ARMOS</name>
<feature type="region of interest" description="Disordered" evidence="1">
    <location>
        <begin position="147"/>
        <end position="313"/>
    </location>
</feature>
<dbReference type="Proteomes" id="UP000219338">
    <property type="component" value="Unassembled WGS sequence"/>
</dbReference>
<feature type="compositionally biased region" description="Polar residues" evidence="1">
    <location>
        <begin position="75"/>
        <end position="88"/>
    </location>
</feature>
<feature type="region of interest" description="Disordered" evidence="1">
    <location>
        <begin position="419"/>
        <end position="529"/>
    </location>
</feature>
<reference evidence="4" key="1">
    <citation type="journal article" date="2017" name="Nat. Ecol. Evol.">
        <title>Genome expansion and lineage-specific genetic innovations in the forest pathogenic fungi Armillaria.</title>
        <authorList>
            <person name="Sipos G."/>
            <person name="Prasanna A.N."/>
            <person name="Walter M.C."/>
            <person name="O'Connor E."/>
            <person name="Balint B."/>
            <person name="Krizsan K."/>
            <person name="Kiss B."/>
            <person name="Hess J."/>
            <person name="Varga T."/>
            <person name="Slot J."/>
            <person name="Riley R."/>
            <person name="Boka B."/>
            <person name="Rigling D."/>
            <person name="Barry K."/>
            <person name="Lee J."/>
            <person name="Mihaltcheva S."/>
            <person name="LaButti K."/>
            <person name="Lipzen A."/>
            <person name="Waldron R."/>
            <person name="Moloney N.M."/>
            <person name="Sperisen C."/>
            <person name="Kredics L."/>
            <person name="Vagvoelgyi C."/>
            <person name="Patrignani A."/>
            <person name="Fitzpatrick D."/>
            <person name="Nagy I."/>
            <person name="Doyle S."/>
            <person name="Anderson J.B."/>
            <person name="Grigoriev I.V."/>
            <person name="Gueldener U."/>
            <person name="Muensterkoetter M."/>
            <person name="Nagy L.G."/>
        </authorList>
    </citation>
    <scope>NUCLEOTIDE SEQUENCE [LARGE SCALE GENOMIC DNA]</scope>
    <source>
        <strain evidence="4">C18/9</strain>
    </source>
</reference>
<evidence type="ECO:0000256" key="2">
    <source>
        <dbReference type="SAM" id="Phobius"/>
    </source>
</evidence>
<feature type="compositionally biased region" description="Pro residues" evidence="1">
    <location>
        <begin position="520"/>
        <end position="529"/>
    </location>
</feature>
<evidence type="ECO:0000256" key="1">
    <source>
        <dbReference type="SAM" id="MobiDB-lite"/>
    </source>
</evidence>
<gene>
    <name evidence="3" type="ORF">ARMOST_21911</name>
</gene>
<organism evidence="3 4">
    <name type="scientific">Armillaria ostoyae</name>
    <name type="common">Armillaria root rot fungus</name>
    <dbReference type="NCBI Taxonomy" id="47428"/>
    <lineage>
        <taxon>Eukaryota</taxon>
        <taxon>Fungi</taxon>
        <taxon>Dikarya</taxon>
        <taxon>Basidiomycota</taxon>
        <taxon>Agaricomycotina</taxon>
        <taxon>Agaricomycetes</taxon>
        <taxon>Agaricomycetidae</taxon>
        <taxon>Agaricales</taxon>
        <taxon>Marasmiineae</taxon>
        <taxon>Physalacriaceae</taxon>
        <taxon>Armillaria</taxon>
    </lineage>
</organism>
<evidence type="ECO:0000313" key="4">
    <source>
        <dbReference type="Proteomes" id="UP000219338"/>
    </source>
</evidence>
<feature type="compositionally biased region" description="Low complexity" evidence="1">
    <location>
        <begin position="186"/>
        <end position="214"/>
    </location>
</feature>
<evidence type="ECO:0000313" key="3">
    <source>
        <dbReference type="EMBL" id="SJL18325.1"/>
    </source>
</evidence>
<feature type="transmembrane region" description="Helical" evidence="2">
    <location>
        <begin position="6"/>
        <end position="30"/>
    </location>
</feature>
<feature type="compositionally biased region" description="Polar residues" evidence="1">
    <location>
        <begin position="235"/>
        <end position="248"/>
    </location>
</feature>
<feature type="region of interest" description="Disordered" evidence="1">
    <location>
        <begin position="73"/>
        <end position="115"/>
    </location>
</feature>
<keyword evidence="2" id="KW-0472">Membrane</keyword>
<dbReference type="AlphaFoldDB" id="A0A284SBH0"/>
<keyword evidence="2" id="KW-1133">Transmembrane helix</keyword>
<proteinExistence type="predicted"/>
<feature type="compositionally biased region" description="Low complexity" evidence="1">
    <location>
        <begin position="256"/>
        <end position="265"/>
    </location>
</feature>
<keyword evidence="4" id="KW-1185">Reference proteome</keyword>